<accession>A0A5S9QEU1</accession>
<evidence type="ECO:0000256" key="9">
    <source>
        <dbReference type="HAMAP-Rule" id="MF_00323"/>
    </source>
</evidence>
<dbReference type="InterPro" id="IPR033644">
    <property type="entry name" value="Ferrochelatase_C"/>
</dbReference>
<evidence type="ECO:0000256" key="1">
    <source>
        <dbReference type="ARBA" id="ARBA00007718"/>
    </source>
</evidence>
<evidence type="ECO:0000256" key="8">
    <source>
        <dbReference type="ARBA" id="ARBA00024536"/>
    </source>
</evidence>
<dbReference type="GO" id="GO:0006783">
    <property type="term" value="P:heme biosynthetic process"/>
    <property type="evidence" value="ECO:0007669"/>
    <property type="project" value="UniProtKB-UniRule"/>
</dbReference>
<keyword evidence="5 9" id="KW-0350">Heme biosynthesis</keyword>
<proteinExistence type="inferred from homology"/>
<dbReference type="GO" id="GO:0046872">
    <property type="term" value="F:metal ion binding"/>
    <property type="evidence" value="ECO:0007669"/>
    <property type="project" value="UniProtKB-KW"/>
</dbReference>
<dbReference type="PANTHER" id="PTHR11108:SF1">
    <property type="entry name" value="FERROCHELATASE, MITOCHONDRIAL"/>
    <property type="match status" value="1"/>
</dbReference>
<feature type="binding site" evidence="9">
    <location>
        <position position="197"/>
    </location>
    <ligand>
        <name>Fe(2+)</name>
        <dbReference type="ChEBI" id="CHEBI:29033"/>
    </ligand>
</feature>
<dbReference type="AlphaFoldDB" id="A0A5S9QEU1"/>
<feature type="binding site" evidence="9">
    <location>
        <position position="278"/>
    </location>
    <ligand>
        <name>Fe(2+)</name>
        <dbReference type="ChEBI" id="CHEBI:29033"/>
    </ligand>
</feature>
<dbReference type="PROSITE" id="PS00534">
    <property type="entry name" value="FERROCHELATASE"/>
    <property type="match status" value="1"/>
</dbReference>
<dbReference type="CDD" id="cd00419">
    <property type="entry name" value="Ferrochelatase_C"/>
    <property type="match status" value="1"/>
</dbReference>
<evidence type="ECO:0000256" key="6">
    <source>
        <dbReference type="ARBA" id="ARBA00023239"/>
    </source>
</evidence>
<organism evidence="11 12">
    <name type="scientific">BD1-7 clade bacterium</name>
    <dbReference type="NCBI Taxonomy" id="2029982"/>
    <lineage>
        <taxon>Bacteria</taxon>
        <taxon>Pseudomonadati</taxon>
        <taxon>Pseudomonadota</taxon>
        <taxon>Gammaproteobacteria</taxon>
        <taxon>Cellvibrionales</taxon>
        <taxon>Spongiibacteraceae</taxon>
        <taxon>BD1-7 clade</taxon>
    </lineage>
</organism>
<dbReference type="EC" id="4.98.1.1" evidence="9 10"/>
<keyword evidence="7 9" id="KW-0627">Porphyrin biosynthesis</keyword>
<keyword evidence="6 9" id="KW-0456">Lyase</keyword>
<comment type="catalytic activity">
    <reaction evidence="9 10">
        <text>heme b + 2 H(+) = protoporphyrin IX + Fe(2+)</text>
        <dbReference type="Rhea" id="RHEA:22584"/>
        <dbReference type="ChEBI" id="CHEBI:15378"/>
        <dbReference type="ChEBI" id="CHEBI:29033"/>
        <dbReference type="ChEBI" id="CHEBI:57306"/>
        <dbReference type="ChEBI" id="CHEBI:60344"/>
        <dbReference type="EC" id="4.98.1.1"/>
    </reaction>
</comment>
<comment type="function">
    <text evidence="9 10">Catalyzes the ferrous insertion into protoporphyrin IX.</text>
</comment>
<comment type="subcellular location">
    <subcellularLocation>
        <location evidence="9 10">Cytoplasm</location>
    </subcellularLocation>
</comment>
<dbReference type="UniPathway" id="UPA00252">
    <property type="reaction ID" value="UER00325"/>
</dbReference>
<keyword evidence="2 9" id="KW-0963">Cytoplasm</keyword>
<evidence type="ECO:0000256" key="10">
    <source>
        <dbReference type="RuleBase" id="RU000607"/>
    </source>
</evidence>
<dbReference type="CDD" id="cd03411">
    <property type="entry name" value="Ferrochelatase_N"/>
    <property type="match status" value="1"/>
</dbReference>
<dbReference type="FunFam" id="3.40.50.1400:FF:000002">
    <property type="entry name" value="Ferrochelatase"/>
    <property type="match status" value="1"/>
</dbReference>
<dbReference type="InterPro" id="IPR019772">
    <property type="entry name" value="Ferrochelatase_AS"/>
</dbReference>
<keyword evidence="4 9" id="KW-0408">Iron</keyword>
<dbReference type="PANTHER" id="PTHR11108">
    <property type="entry name" value="FERROCHELATASE"/>
    <property type="match status" value="1"/>
</dbReference>
<sequence>MSDKASLAVLLCNLGTPEEPTPAGVRRFLKPFLSDPRVVEVPRPIWMLILHAFILPFRPKPVAEGYKGIWKEYGGSPLRKITQSQVEKLQQQVSENSVLVDYAFTYGTPGLAEQITHYRDKAERILILPLYPQYSCSTTAAIYDQISKYNLGQRDVADVYVIKDYYRQALYRKALAESVDAFWQKYGRGDHLLMSYHGVPQAYADKGDPYYQQCLDTSANLAADMHLSEGEHTVSFQSRLGKALWLQPYTDVTVRELAAKGVKTLDVICPSFSVDCLETLEEITEENGEYFAEAGGKTLRLIPCLNDSASHIDMMAAIIAPFVDVQATGQK</sequence>
<protein>
    <recommendedName>
        <fullName evidence="9 10">Ferrochelatase</fullName>
        <ecNumber evidence="9 10">4.98.1.1</ecNumber>
    </recommendedName>
    <alternativeName>
        <fullName evidence="9">Heme synthase</fullName>
    </alternativeName>
    <alternativeName>
        <fullName evidence="9">Protoheme ferro-lyase</fullName>
    </alternativeName>
</protein>
<comment type="catalytic activity">
    <reaction evidence="8">
        <text>Fe-coproporphyrin III + 2 H(+) = coproporphyrin III + Fe(2+)</text>
        <dbReference type="Rhea" id="RHEA:49572"/>
        <dbReference type="ChEBI" id="CHEBI:15378"/>
        <dbReference type="ChEBI" id="CHEBI:29033"/>
        <dbReference type="ChEBI" id="CHEBI:68438"/>
        <dbReference type="ChEBI" id="CHEBI:131725"/>
        <dbReference type="EC" id="4.99.1.9"/>
    </reaction>
    <physiologicalReaction direction="right-to-left" evidence="8">
        <dbReference type="Rhea" id="RHEA:49574"/>
    </physiologicalReaction>
</comment>
<name>A0A5S9QEU1_9GAMM</name>
<dbReference type="EMBL" id="CACSII010000008">
    <property type="protein sequence ID" value="CAA0100264.1"/>
    <property type="molecule type" value="Genomic_DNA"/>
</dbReference>
<dbReference type="InterPro" id="IPR033659">
    <property type="entry name" value="Ferrochelatase_N"/>
</dbReference>
<evidence type="ECO:0000256" key="2">
    <source>
        <dbReference type="ARBA" id="ARBA00022490"/>
    </source>
</evidence>
<dbReference type="NCBIfam" id="TIGR00109">
    <property type="entry name" value="hemH"/>
    <property type="match status" value="1"/>
</dbReference>
<gene>
    <name evidence="9 11" type="primary">hemH</name>
    <name evidence="11" type="ORF">DPBNPPHM_03772</name>
</gene>
<comment type="pathway">
    <text evidence="9 10">Porphyrin-containing compound metabolism; protoheme biosynthesis; protoheme from protoporphyrin-IX: step 1/1.</text>
</comment>
<keyword evidence="3 9" id="KW-0479">Metal-binding</keyword>
<dbReference type="Pfam" id="PF00762">
    <property type="entry name" value="Ferrochelatase"/>
    <property type="match status" value="1"/>
</dbReference>
<evidence type="ECO:0000313" key="11">
    <source>
        <dbReference type="EMBL" id="CAA0100264.1"/>
    </source>
</evidence>
<evidence type="ECO:0000256" key="7">
    <source>
        <dbReference type="ARBA" id="ARBA00023244"/>
    </source>
</evidence>
<dbReference type="GO" id="GO:0005737">
    <property type="term" value="C:cytoplasm"/>
    <property type="evidence" value="ECO:0007669"/>
    <property type="project" value="UniProtKB-SubCell"/>
</dbReference>
<dbReference type="HAMAP" id="MF_00323">
    <property type="entry name" value="Ferrochelatase"/>
    <property type="match status" value="1"/>
</dbReference>
<dbReference type="GO" id="GO:0004325">
    <property type="term" value="F:ferrochelatase activity"/>
    <property type="evidence" value="ECO:0007669"/>
    <property type="project" value="UniProtKB-UniRule"/>
</dbReference>
<evidence type="ECO:0000256" key="5">
    <source>
        <dbReference type="ARBA" id="ARBA00023133"/>
    </source>
</evidence>
<dbReference type="OrthoDB" id="9809741at2"/>
<dbReference type="InterPro" id="IPR001015">
    <property type="entry name" value="Ferrochelatase"/>
</dbReference>
<reference evidence="11 12" key="1">
    <citation type="submission" date="2019-11" db="EMBL/GenBank/DDBJ databases">
        <authorList>
            <person name="Holert J."/>
        </authorList>
    </citation>
    <scope>NUCLEOTIDE SEQUENCE [LARGE SCALE GENOMIC DNA]</scope>
    <source>
        <strain evidence="11">BC5_2</strain>
    </source>
</reference>
<comment type="similarity">
    <text evidence="1 9 10">Belongs to the ferrochelatase family.</text>
</comment>
<dbReference type="SUPFAM" id="SSF53800">
    <property type="entry name" value="Chelatase"/>
    <property type="match status" value="1"/>
</dbReference>
<evidence type="ECO:0000313" key="12">
    <source>
        <dbReference type="Proteomes" id="UP000434580"/>
    </source>
</evidence>
<evidence type="ECO:0000256" key="4">
    <source>
        <dbReference type="ARBA" id="ARBA00023004"/>
    </source>
</evidence>
<dbReference type="Gene3D" id="3.40.50.1400">
    <property type="match status" value="2"/>
</dbReference>
<evidence type="ECO:0000256" key="3">
    <source>
        <dbReference type="ARBA" id="ARBA00022723"/>
    </source>
</evidence>
<dbReference type="Proteomes" id="UP000434580">
    <property type="component" value="Unassembled WGS sequence"/>
</dbReference>